<dbReference type="OrthoDB" id="2953146at2"/>
<protein>
    <submittedName>
        <fullName evidence="3">Dynamin family protein</fullName>
    </submittedName>
</protein>
<name>A0A1I4Q5J9_9BACI</name>
<proteinExistence type="predicted"/>
<dbReference type="SUPFAM" id="SSF48452">
    <property type="entry name" value="TPR-like"/>
    <property type="match status" value="1"/>
</dbReference>
<dbReference type="RefSeq" id="WP_091485610.1">
    <property type="nucleotide sequence ID" value="NZ_FOTR01000014.1"/>
</dbReference>
<dbReference type="PANTHER" id="PTHR43681:SF1">
    <property type="entry name" value="SARCALUMENIN"/>
    <property type="match status" value="1"/>
</dbReference>
<dbReference type="STRING" id="334253.SAMN04487943_11479"/>
<feature type="repeat" description="TPR" evidence="1">
    <location>
        <begin position="112"/>
        <end position="145"/>
    </location>
</feature>
<dbReference type="InterPro" id="IPR045063">
    <property type="entry name" value="Dynamin_N"/>
</dbReference>
<reference evidence="4" key="1">
    <citation type="submission" date="2016-10" db="EMBL/GenBank/DDBJ databases">
        <authorList>
            <person name="Varghese N."/>
            <person name="Submissions S."/>
        </authorList>
    </citation>
    <scope>NUCLEOTIDE SEQUENCE [LARGE SCALE GENOMIC DNA]</scope>
    <source>
        <strain evidence="4">CGMCC 1.4250</strain>
    </source>
</reference>
<dbReference type="EMBL" id="FOTR01000014">
    <property type="protein sequence ID" value="SFM35116.1"/>
    <property type="molecule type" value="Genomic_DNA"/>
</dbReference>
<dbReference type="SUPFAM" id="SSF52540">
    <property type="entry name" value="P-loop containing nucleoside triphosphate hydrolases"/>
    <property type="match status" value="1"/>
</dbReference>
<dbReference type="PROSITE" id="PS50005">
    <property type="entry name" value="TPR"/>
    <property type="match status" value="1"/>
</dbReference>
<evidence type="ECO:0000313" key="3">
    <source>
        <dbReference type="EMBL" id="SFM35116.1"/>
    </source>
</evidence>
<organism evidence="3 4">
    <name type="scientific">Gracilibacillus orientalis</name>
    <dbReference type="NCBI Taxonomy" id="334253"/>
    <lineage>
        <taxon>Bacteria</taxon>
        <taxon>Bacillati</taxon>
        <taxon>Bacillota</taxon>
        <taxon>Bacilli</taxon>
        <taxon>Bacillales</taxon>
        <taxon>Bacillaceae</taxon>
        <taxon>Gracilibacillus</taxon>
    </lineage>
</organism>
<dbReference type="InterPro" id="IPR019734">
    <property type="entry name" value="TPR_rpt"/>
</dbReference>
<keyword evidence="1" id="KW-0802">TPR repeat</keyword>
<dbReference type="Gene3D" id="1.25.40.10">
    <property type="entry name" value="Tetratricopeptide repeat domain"/>
    <property type="match status" value="1"/>
</dbReference>
<evidence type="ECO:0000256" key="1">
    <source>
        <dbReference type="PROSITE-ProRule" id="PRU00339"/>
    </source>
</evidence>
<gene>
    <name evidence="3" type="ORF">SAMN04487943_11479</name>
</gene>
<dbReference type="SMART" id="SM00028">
    <property type="entry name" value="TPR"/>
    <property type="match status" value="2"/>
</dbReference>
<evidence type="ECO:0000313" key="4">
    <source>
        <dbReference type="Proteomes" id="UP000198565"/>
    </source>
</evidence>
<keyword evidence="4" id="KW-1185">Reference proteome</keyword>
<dbReference type="InterPro" id="IPR051943">
    <property type="entry name" value="TRAFAC_Dynamin-like_GTPase"/>
</dbReference>
<dbReference type="PANTHER" id="PTHR43681">
    <property type="entry name" value="TRANSMEMBRANE GTPASE FZO"/>
    <property type="match status" value="1"/>
</dbReference>
<evidence type="ECO:0000259" key="2">
    <source>
        <dbReference type="Pfam" id="PF00350"/>
    </source>
</evidence>
<accession>A0A1I4Q5J9</accession>
<dbReference type="InterPro" id="IPR011990">
    <property type="entry name" value="TPR-like_helical_dom_sf"/>
</dbReference>
<sequence length="914" mass="106615">MTMEKQLISKSYYHTFIEGIKDADPIKTLGELYIDEQQNEMPDLSYIRFAQGEVYYLCKDFEAAIFKWENVSNELKPWAQKNIADAHANMNLLAIAEDYYNEVETESDVLKTEVLLQLFSLYIQLGKHAKAVDSIKNAVELNPDYPDVTNVARVFFEDQQDWDNAVDLAVNESMRTKSLSWFVVLEEYVEQGHTKEILPNYFSEVLMTLYNIDQNHFESLSTALWNSYKQNDLYFPWLEEINNLLLSIEPGRSGVWSKLSNLFRLTYFELMNGKFLIREFSYLIPSHLTNWMKISTSSDAVIASSAVLAWSEIYPSDIEASIISEAESLLSRSARYQDGIEDGFKLFKSIMEWAEGEGLLLDKRYEWIVQELQDLNQYHLMITGTETSGKSSFVNTLLDEELSEDPANATVLYKDADNAQIHAITNEGERSIAEHNDFKESIKKQETFISCKMPVSFLNENKLTLIDTPGLTDQDQFRSDGNQYLYLADSLLFVLNADSNLTGNELDMAVRIKEQAPDLPIHFLLCKMDRNTDSQEAMVRTEKIIARIDSYFSNAKAFTFSTNAERKNQINDFSAFTKSMMDGHSLEEERTAKILYYIKKSIQLLLEKREEVEYSLMDNIEWNEEMVTKLKGAQNQLCDIEENTVQVIKKSYSKIIEECRQDLTIKIPELIRKSSEVVNEDSDFGKIHMELNDKINKRINNYIEEAVLPDLYVELQKWIENSERELNDSQAYLDEMSESFNHLYGKEKIYFECDSKVLYDWHRDMDRMTRGNIQLTKATFISQFTISQFLWKSAGKLMGALSKNTETLHDKYKQYIEGKDYSKTVEIIIDEFMQQFELFEKSLERDINIFFTDPDKVLNAILAETYDEIEENKGVLSDMRKRPELHRNPITLFEIKLRQYEWMTIEDERIYKNS</sequence>
<dbReference type="InterPro" id="IPR027417">
    <property type="entry name" value="P-loop_NTPase"/>
</dbReference>
<feature type="domain" description="Dynamin N-terminal" evidence="2">
    <location>
        <begin position="381"/>
        <end position="508"/>
    </location>
</feature>
<dbReference type="Proteomes" id="UP000198565">
    <property type="component" value="Unassembled WGS sequence"/>
</dbReference>
<dbReference type="Pfam" id="PF00350">
    <property type="entry name" value="Dynamin_N"/>
    <property type="match status" value="1"/>
</dbReference>
<dbReference type="Gene3D" id="3.40.50.300">
    <property type="entry name" value="P-loop containing nucleotide triphosphate hydrolases"/>
    <property type="match status" value="1"/>
</dbReference>
<dbReference type="AlphaFoldDB" id="A0A1I4Q5J9"/>